<keyword evidence="1" id="KW-0812">Transmembrane</keyword>
<name>A0A3G5A8A8_9VIRU</name>
<sequence length="239" mass="28323">MFGGKLYYFVCREMYYSQNMSLWFAFMGILGVLVVNKTKYWPEGRVIAFYTAMDILQAVEYNFVGECDLWMNKFLTVVAHIFVCVQPSLWNLYRFWTNNKNTEIFRAFFWSGVVFAVFYSVRLLVGLYDPSAILPLHEMNVAPKMCTEQGPSHIRWMLPYASFNGLEPNYFTYLLIWVFPALYEDTNHILKFLFWNIQIQIICHITENKSEVNSVWSLLSVPLYICYFLSLLFAKYKQN</sequence>
<keyword evidence="1" id="KW-0472">Membrane</keyword>
<organism evidence="2">
    <name type="scientific">Hyperionvirus sp</name>
    <dbReference type="NCBI Taxonomy" id="2487770"/>
    <lineage>
        <taxon>Viruses</taxon>
        <taxon>Varidnaviria</taxon>
        <taxon>Bamfordvirae</taxon>
        <taxon>Nucleocytoviricota</taxon>
        <taxon>Megaviricetes</taxon>
        <taxon>Imitervirales</taxon>
        <taxon>Mimiviridae</taxon>
        <taxon>Klosneuvirinae</taxon>
    </lineage>
</organism>
<feature type="transmembrane region" description="Helical" evidence="1">
    <location>
        <begin position="215"/>
        <end position="234"/>
    </location>
</feature>
<proteinExistence type="predicted"/>
<protein>
    <submittedName>
        <fullName evidence="2">Uncharacterized protein</fullName>
    </submittedName>
</protein>
<dbReference type="Pfam" id="PF19069">
    <property type="entry name" value="DUF5765"/>
    <property type="match status" value="1"/>
</dbReference>
<keyword evidence="1" id="KW-1133">Transmembrane helix</keyword>
<gene>
    <name evidence="2" type="ORF">Hyperionvirus7_9</name>
</gene>
<evidence type="ECO:0000313" key="2">
    <source>
        <dbReference type="EMBL" id="AYV83438.1"/>
    </source>
</evidence>
<dbReference type="EMBL" id="MK072389">
    <property type="protein sequence ID" value="AYV83438.1"/>
    <property type="molecule type" value="Genomic_DNA"/>
</dbReference>
<accession>A0A3G5A8A8</accession>
<feature type="transmembrane region" description="Helical" evidence="1">
    <location>
        <begin position="104"/>
        <end position="125"/>
    </location>
</feature>
<reference evidence="2" key="1">
    <citation type="submission" date="2018-10" db="EMBL/GenBank/DDBJ databases">
        <title>Hidden diversity of soil giant viruses.</title>
        <authorList>
            <person name="Schulz F."/>
            <person name="Alteio L."/>
            <person name="Goudeau D."/>
            <person name="Ryan E.M."/>
            <person name="Malmstrom R.R."/>
            <person name="Blanchard J."/>
            <person name="Woyke T."/>
        </authorList>
    </citation>
    <scope>NUCLEOTIDE SEQUENCE</scope>
    <source>
        <strain evidence="2">HYV1</strain>
    </source>
</reference>
<dbReference type="InterPro" id="IPR043912">
    <property type="entry name" value="DUF5765"/>
</dbReference>
<evidence type="ECO:0000256" key="1">
    <source>
        <dbReference type="SAM" id="Phobius"/>
    </source>
</evidence>
<feature type="transmembrane region" description="Helical" evidence="1">
    <location>
        <begin position="15"/>
        <end position="35"/>
    </location>
</feature>